<reference evidence="4 5" key="1">
    <citation type="submission" date="2015-10" db="EMBL/GenBank/DDBJ databases">
        <title>Corynebacteirum lowii and Corynebacterium oculi species nova, derived from human clinical disease and and emended description of Corynebacterium mastiditis.</title>
        <authorList>
            <person name="Bernard K."/>
            <person name="Pacheco A.L."/>
            <person name="Mcdougall C."/>
            <person name="Burtx T."/>
            <person name="Weibe D."/>
            <person name="Tyler S."/>
            <person name="Olson A.B."/>
            <person name="Cnockaert M."/>
            <person name="Eguchi H."/>
            <person name="Kuwahara T."/>
            <person name="Nakayama-Imaohji H."/>
            <person name="Boudewijins M."/>
            <person name="Van Hoecke F."/>
            <person name="Bernier A.-M."/>
            <person name="Vandamme P."/>
        </authorList>
    </citation>
    <scope>NUCLEOTIDE SEQUENCE [LARGE SCALE GENOMIC DNA]</scope>
    <source>
        <strain evidence="4 5">NML 130206</strain>
    </source>
</reference>
<dbReference type="AlphaFoldDB" id="A0A0Q1AK61"/>
<accession>A0A0Q1AK61</accession>
<protein>
    <recommendedName>
        <fullName evidence="3">Urease accessory protein UreF</fullName>
    </recommendedName>
</protein>
<dbReference type="PANTHER" id="PTHR33620">
    <property type="entry name" value="UREASE ACCESSORY PROTEIN F"/>
    <property type="match status" value="1"/>
</dbReference>
<comment type="subunit">
    <text evidence="3">UreD, UreF and UreG form a complex that acts as a GTP-hydrolysis-dependent molecular chaperone, activating the urease apoprotein by helping to assemble the nickel containing metallocenter of UreC. The UreE protein probably delivers the nickel.</text>
</comment>
<dbReference type="RefSeq" id="WP_055175419.1">
    <property type="nucleotide sequence ID" value="NZ_JAUSQY010000001.1"/>
</dbReference>
<dbReference type="EMBL" id="LKEV01000001">
    <property type="protein sequence ID" value="KQB87316.1"/>
    <property type="molecule type" value="Genomic_DNA"/>
</dbReference>
<sequence length="230" mass="24738">MMGLNSRLALMQMADSALPTGAFSHSLGFESYVDSGEIGGPEEFGAWLEMFVRAQLTATEAVIVREVYRLSEPVDMAEVIDLDDLATAATLPAEVRRAGITMGTRLLSLAAQSDPGPWLSPYAQAVEEGRAYGQQSVTWGLACRQWGIPEEEAVAVHLHATVISLTQNAVRGVPLGQDAGQRIIASARDWVARAVAESAGLTREDLGAMPPGLEIAQMKHEAQRARMFMS</sequence>
<organism evidence="4 5">
    <name type="scientific">Corynebacterium lowii</name>
    <dbReference type="NCBI Taxonomy" id="1544413"/>
    <lineage>
        <taxon>Bacteria</taxon>
        <taxon>Bacillati</taxon>
        <taxon>Actinomycetota</taxon>
        <taxon>Actinomycetes</taxon>
        <taxon>Mycobacteriales</taxon>
        <taxon>Corynebacteriaceae</taxon>
        <taxon>Corynebacterium</taxon>
    </lineage>
</organism>
<dbReference type="GO" id="GO:0016151">
    <property type="term" value="F:nickel cation binding"/>
    <property type="evidence" value="ECO:0007669"/>
    <property type="project" value="UniProtKB-UniRule"/>
</dbReference>
<keyword evidence="2 3" id="KW-0143">Chaperone</keyword>
<dbReference type="Pfam" id="PF01730">
    <property type="entry name" value="UreF"/>
    <property type="match status" value="1"/>
</dbReference>
<evidence type="ECO:0000313" key="5">
    <source>
        <dbReference type="Proteomes" id="UP000050488"/>
    </source>
</evidence>
<dbReference type="STRING" id="1544413.Clow_00371"/>
<evidence type="ECO:0000256" key="2">
    <source>
        <dbReference type="ARBA" id="ARBA00023186"/>
    </source>
</evidence>
<keyword evidence="3" id="KW-0963">Cytoplasm</keyword>
<dbReference type="GO" id="GO:0005737">
    <property type="term" value="C:cytoplasm"/>
    <property type="evidence" value="ECO:0007669"/>
    <property type="project" value="UniProtKB-SubCell"/>
</dbReference>
<comment type="subcellular location">
    <subcellularLocation>
        <location evidence="3">Cytoplasm</location>
    </subcellularLocation>
</comment>
<keyword evidence="5" id="KW-1185">Reference proteome</keyword>
<dbReference type="InterPro" id="IPR038277">
    <property type="entry name" value="UreF_sf"/>
</dbReference>
<comment type="caution">
    <text evidence="4">The sequence shown here is derived from an EMBL/GenBank/DDBJ whole genome shotgun (WGS) entry which is preliminary data.</text>
</comment>
<proteinExistence type="inferred from homology"/>
<dbReference type="OrthoDB" id="9798772at2"/>
<name>A0A0Q1AK61_9CORY</name>
<dbReference type="PATRIC" id="fig|1544413.3.peg.375"/>
<evidence type="ECO:0000256" key="3">
    <source>
        <dbReference type="HAMAP-Rule" id="MF_01385"/>
    </source>
</evidence>
<evidence type="ECO:0000313" key="4">
    <source>
        <dbReference type="EMBL" id="KQB87316.1"/>
    </source>
</evidence>
<dbReference type="HAMAP" id="MF_01385">
    <property type="entry name" value="UreF"/>
    <property type="match status" value="1"/>
</dbReference>
<comment type="similarity">
    <text evidence="3">Belongs to the UreF family.</text>
</comment>
<dbReference type="PIRSF" id="PIRSF009467">
    <property type="entry name" value="Ureas_acces_UreF"/>
    <property type="match status" value="1"/>
</dbReference>
<dbReference type="Gene3D" id="1.10.4190.10">
    <property type="entry name" value="Urease accessory protein UreF"/>
    <property type="match status" value="1"/>
</dbReference>
<gene>
    <name evidence="3 4" type="primary">ureF</name>
    <name evidence="4" type="ORF">Clow_00371</name>
</gene>
<evidence type="ECO:0000256" key="1">
    <source>
        <dbReference type="ARBA" id="ARBA00022988"/>
    </source>
</evidence>
<dbReference type="Proteomes" id="UP000050488">
    <property type="component" value="Unassembled WGS sequence"/>
</dbReference>
<comment type="function">
    <text evidence="3">Required for maturation of urease via the functional incorporation of the urease nickel metallocenter.</text>
</comment>
<dbReference type="PANTHER" id="PTHR33620:SF1">
    <property type="entry name" value="UREASE ACCESSORY PROTEIN F"/>
    <property type="match status" value="1"/>
</dbReference>
<dbReference type="InterPro" id="IPR002639">
    <property type="entry name" value="UreF"/>
</dbReference>
<keyword evidence="1 3" id="KW-0996">Nickel insertion</keyword>